<dbReference type="GeneID" id="116951252"/>
<dbReference type="GO" id="GO:0032797">
    <property type="term" value="C:SMN complex"/>
    <property type="evidence" value="ECO:0007669"/>
    <property type="project" value="UniProtKB-UniRule"/>
</dbReference>
<evidence type="ECO:0000256" key="4">
    <source>
        <dbReference type="ARBA" id="ARBA00023187"/>
    </source>
</evidence>
<dbReference type="Pfam" id="PF04938">
    <property type="entry name" value="SIP1"/>
    <property type="match status" value="1"/>
</dbReference>
<protein>
    <recommendedName>
        <fullName evidence="6 7">Gem-associated protein 2</fullName>
    </recommendedName>
</protein>
<evidence type="ECO:0000256" key="7">
    <source>
        <dbReference type="PIRNR" id="PIRNR038038"/>
    </source>
</evidence>
<comment type="subunit">
    <text evidence="7">Part of the core SMN complex.</text>
</comment>
<comment type="function">
    <text evidence="7">The SMN complex catalyzes the assembly of small nuclear ribonucleoproteins (snRNPs), the building blocks of the spliceosome, and thereby plays an important role in the splicing of cellular pre-mRNAs.</text>
</comment>
<evidence type="ECO:0000313" key="9">
    <source>
        <dbReference type="RefSeq" id="XP_032825642.1"/>
    </source>
</evidence>
<evidence type="ECO:0000256" key="5">
    <source>
        <dbReference type="ARBA" id="ARBA00025758"/>
    </source>
</evidence>
<comment type="subcellular location">
    <subcellularLocation>
        <location evidence="1">Cytoplasm</location>
    </subcellularLocation>
</comment>
<evidence type="ECO:0000256" key="1">
    <source>
        <dbReference type="ARBA" id="ARBA00004496"/>
    </source>
</evidence>
<dbReference type="RefSeq" id="XP_032825642.1">
    <property type="nucleotide sequence ID" value="XM_032969751.1"/>
</dbReference>
<dbReference type="InterPro" id="IPR017364">
    <property type="entry name" value="GEMIN2"/>
</dbReference>
<evidence type="ECO:0000256" key="2">
    <source>
        <dbReference type="ARBA" id="ARBA00022490"/>
    </source>
</evidence>
<dbReference type="KEGG" id="pmrn:116951252"/>
<reference evidence="9" key="1">
    <citation type="submission" date="2025-08" db="UniProtKB">
        <authorList>
            <consortium name="RefSeq"/>
        </authorList>
    </citation>
    <scope>IDENTIFICATION</scope>
    <source>
        <tissue evidence="9">Sperm</tissue>
    </source>
</reference>
<evidence type="ECO:0000313" key="8">
    <source>
        <dbReference type="Proteomes" id="UP001318040"/>
    </source>
</evidence>
<evidence type="ECO:0000256" key="3">
    <source>
        <dbReference type="ARBA" id="ARBA00022664"/>
    </source>
</evidence>
<keyword evidence="8" id="KW-1185">Reference proteome</keyword>
<dbReference type="PANTHER" id="PTHR12794:SF0">
    <property type="entry name" value="GEM-ASSOCIATED PROTEIN 2"/>
    <property type="match status" value="1"/>
</dbReference>
<dbReference type="CTD" id="8487"/>
<dbReference type="PIRSF" id="PIRSF038038">
    <property type="entry name" value="SMN_Gemin2"/>
    <property type="match status" value="1"/>
</dbReference>
<organism evidence="8 9">
    <name type="scientific">Petromyzon marinus</name>
    <name type="common">Sea lamprey</name>
    <dbReference type="NCBI Taxonomy" id="7757"/>
    <lineage>
        <taxon>Eukaryota</taxon>
        <taxon>Metazoa</taxon>
        <taxon>Chordata</taxon>
        <taxon>Craniata</taxon>
        <taxon>Vertebrata</taxon>
        <taxon>Cyclostomata</taxon>
        <taxon>Hyperoartia</taxon>
        <taxon>Petromyzontiformes</taxon>
        <taxon>Petromyzontidae</taxon>
        <taxon>Petromyzon</taxon>
    </lineage>
</organism>
<dbReference type="GO" id="GO:0000387">
    <property type="term" value="P:spliceosomal snRNP assembly"/>
    <property type="evidence" value="ECO:0007669"/>
    <property type="project" value="UniProtKB-UniRule"/>
</dbReference>
<accession>A0AAJ7TX30</accession>
<dbReference type="PANTHER" id="PTHR12794">
    <property type="entry name" value="GEMIN2"/>
    <property type="match status" value="1"/>
</dbReference>
<evidence type="ECO:0000256" key="6">
    <source>
        <dbReference type="ARBA" id="ARBA00047179"/>
    </source>
</evidence>
<dbReference type="Gene3D" id="1.20.58.1070">
    <property type="match status" value="1"/>
</dbReference>
<proteinExistence type="inferred from homology"/>
<keyword evidence="3 7" id="KW-0507">mRNA processing</keyword>
<gene>
    <name evidence="9" type="primary">GEMIN2</name>
</gene>
<dbReference type="GO" id="GO:0005681">
    <property type="term" value="C:spliceosomal complex"/>
    <property type="evidence" value="ECO:0007669"/>
    <property type="project" value="UniProtKB-UniRule"/>
</dbReference>
<dbReference type="AlphaFoldDB" id="A0AAJ7TX30"/>
<dbReference type="InterPro" id="IPR035426">
    <property type="entry name" value="Gemin2/Brr1"/>
</dbReference>
<dbReference type="GO" id="GO:0000245">
    <property type="term" value="P:spliceosomal complex assembly"/>
    <property type="evidence" value="ECO:0007669"/>
    <property type="project" value="UniProtKB-UniRule"/>
</dbReference>
<keyword evidence="2 7" id="KW-0963">Cytoplasm</keyword>
<name>A0AAJ7TX30_PETMA</name>
<dbReference type="Proteomes" id="UP001318040">
    <property type="component" value="Chromosome 42"/>
</dbReference>
<keyword evidence="4 7" id="KW-0508">mRNA splicing</keyword>
<sequence length="275" mass="30517">MMEDDFVLMPQLLPVEESGGGEEAASGPPVTPAEYLNRVRLEAARCPEVAVANIDPEKLKRKQPVKVSNPCGCLPAPRGFAPSVEWQMQQQAAFSAMRQKISRNKARRILLKLHSDIKMPEAEDEEGWKRFCLGERRYGSRAQSEPPPAAAAGVHDDPADGEELDLDFLKIGTPPLLSVVGNLGQATLIVVLEYLTVWFEERGFSEELGRWIYALLACIEKPLLPEAHSLLRQIARNCASLRASLESPEDSRLSALNLLICLVARYFEQKDLADN</sequence>
<comment type="similarity">
    <text evidence="5 7">Belongs to the gemin-2 family.</text>
</comment>